<comment type="caution">
    <text evidence="3">The sequence shown here is derived from an EMBL/GenBank/DDBJ whole genome shotgun (WGS) entry which is preliminary data.</text>
</comment>
<organism evidence="3 4">
    <name type="scientific">Rhodoblastus acidophilus</name>
    <name type="common">Rhodopseudomonas acidophila</name>
    <dbReference type="NCBI Taxonomy" id="1074"/>
    <lineage>
        <taxon>Bacteria</taxon>
        <taxon>Pseudomonadati</taxon>
        <taxon>Pseudomonadota</taxon>
        <taxon>Alphaproteobacteria</taxon>
        <taxon>Hyphomicrobiales</taxon>
        <taxon>Rhodoblastaceae</taxon>
        <taxon>Rhodoblastus</taxon>
    </lineage>
</organism>
<accession>A0A6N8DTD7</accession>
<dbReference type="NCBIfam" id="TIGR02607">
    <property type="entry name" value="antidote_HigA"/>
    <property type="match status" value="1"/>
</dbReference>
<dbReference type="InterPro" id="IPR010982">
    <property type="entry name" value="Lambda_DNA-bd_dom_sf"/>
</dbReference>
<gene>
    <name evidence="3" type="ORF">GJ654_15820</name>
</gene>
<dbReference type="CDD" id="cd00093">
    <property type="entry name" value="HTH_XRE"/>
    <property type="match status" value="1"/>
</dbReference>
<evidence type="ECO:0000259" key="2">
    <source>
        <dbReference type="PROSITE" id="PS50943"/>
    </source>
</evidence>
<evidence type="ECO:0000313" key="3">
    <source>
        <dbReference type="EMBL" id="MTV32453.1"/>
    </source>
</evidence>
<dbReference type="SUPFAM" id="SSF47413">
    <property type="entry name" value="lambda repressor-like DNA-binding domains"/>
    <property type="match status" value="1"/>
</dbReference>
<dbReference type="InterPro" id="IPR013430">
    <property type="entry name" value="Toxin_antidote_HigA"/>
</dbReference>
<name>A0A6N8DTD7_RHOAC</name>
<dbReference type="SMART" id="SM00530">
    <property type="entry name" value="HTH_XRE"/>
    <property type="match status" value="1"/>
</dbReference>
<dbReference type="PROSITE" id="PS50943">
    <property type="entry name" value="HTH_CROC1"/>
    <property type="match status" value="1"/>
</dbReference>
<dbReference type="PANTHER" id="PTHR36924:SF1">
    <property type="entry name" value="ANTITOXIN HIGA-1"/>
    <property type="match status" value="1"/>
</dbReference>
<proteinExistence type="predicted"/>
<dbReference type="EMBL" id="WNKS01000017">
    <property type="protein sequence ID" value="MTV32453.1"/>
    <property type="molecule type" value="Genomic_DNA"/>
</dbReference>
<evidence type="ECO:0000256" key="1">
    <source>
        <dbReference type="ARBA" id="ARBA00023125"/>
    </source>
</evidence>
<evidence type="ECO:0000313" key="4">
    <source>
        <dbReference type="Proteomes" id="UP000439113"/>
    </source>
</evidence>
<dbReference type="Proteomes" id="UP000439113">
    <property type="component" value="Unassembled WGS sequence"/>
</dbReference>
<feature type="domain" description="HTH cro/C1-type" evidence="2">
    <location>
        <begin position="43"/>
        <end position="90"/>
    </location>
</feature>
<dbReference type="AlphaFoldDB" id="A0A6N8DTD7"/>
<dbReference type="InterPro" id="IPR001387">
    <property type="entry name" value="Cro/C1-type_HTH"/>
</dbReference>
<sequence>MWKSSTTIESNREGHLTDQLEIVATLPPMHPGEMLREEFLQPLGLSAGRVAKACGVPRTRIERIVREELGISGDTAVRLAKFFGTTPEFWMNLQARYEVMRAQRDSATALAGIVPYERNRAA</sequence>
<protein>
    <submittedName>
        <fullName evidence="3">HigA family addiction module antidote protein</fullName>
    </submittedName>
</protein>
<keyword evidence="1" id="KW-0238">DNA-binding</keyword>
<dbReference type="PANTHER" id="PTHR36924">
    <property type="entry name" value="ANTITOXIN HIGA-1"/>
    <property type="match status" value="1"/>
</dbReference>
<dbReference type="Gene3D" id="1.10.260.40">
    <property type="entry name" value="lambda repressor-like DNA-binding domains"/>
    <property type="match status" value="1"/>
</dbReference>
<dbReference type="GO" id="GO:0003677">
    <property type="term" value="F:DNA binding"/>
    <property type="evidence" value="ECO:0007669"/>
    <property type="project" value="UniProtKB-KW"/>
</dbReference>
<dbReference type="OrthoDB" id="3174593at2"/>
<dbReference type="Pfam" id="PF01381">
    <property type="entry name" value="HTH_3"/>
    <property type="match status" value="1"/>
</dbReference>
<reference evidence="3 4" key="1">
    <citation type="submission" date="2019-11" db="EMBL/GenBank/DDBJ databases">
        <title>Whole-genome sequence of a Rhodoblastus acidophilus DSM 142.</title>
        <authorList>
            <person name="Kyndt J.A."/>
            <person name="Meyer T.E."/>
        </authorList>
    </citation>
    <scope>NUCLEOTIDE SEQUENCE [LARGE SCALE GENOMIC DNA]</scope>
    <source>
        <strain evidence="3 4">DSM 142</strain>
    </source>
</reference>